<gene>
    <name evidence="1" type="ORF">BDN72DRAFT_889364</name>
</gene>
<dbReference type="EMBL" id="ML208434">
    <property type="protein sequence ID" value="TFK65516.1"/>
    <property type="molecule type" value="Genomic_DNA"/>
</dbReference>
<dbReference type="Proteomes" id="UP000308600">
    <property type="component" value="Unassembled WGS sequence"/>
</dbReference>
<protein>
    <submittedName>
        <fullName evidence="1">Uncharacterized protein</fullName>
    </submittedName>
</protein>
<organism evidence="1 2">
    <name type="scientific">Pluteus cervinus</name>
    <dbReference type="NCBI Taxonomy" id="181527"/>
    <lineage>
        <taxon>Eukaryota</taxon>
        <taxon>Fungi</taxon>
        <taxon>Dikarya</taxon>
        <taxon>Basidiomycota</taxon>
        <taxon>Agaricomycotina</taxon>
        <taxon>Agaricomycetes</taxon>
        <taxon>Agaricomycetidae</taxon>
        <taxon>Agaricales</taxon>
        <taxon>Pluteineae</taxon>
        <taxon>Pluteaceae</taxon>
        <taxon>Pluteus</taxon>
    </lineage>
</organism>
<name>A0ACD3AJ32_9AGAR</name>
<accession>A0ACD3AJ32</accession>
<sequence length="341" mass="37315">MSSADFHPDNTAAEHICCTRMSGPGDGGWGVRYSMDSSYPSPAPSAGGEAIVSEVMLQNKRDPEARTVSISTAFNPVTHPTGLDLIFSSLDCVLFYVDMKVIAKASPRAFQSAISASSTHEPPGVMNIILIQETSPVLNVMLHTLYRTSCARHSPTFETLVDAVNHMPLYDISPAAHIIPSSHIYATLVAYAPLYPLELYGLAGQHQIHELAVATSSHLLSYPLPSMSDEIAQRMGALYLKRLFDLHLNRFSALNEMLHSPPHLHAPTIKCTSADQRSLRRAWVLVSAYLAWETRADLSTHGIKLAFGPSIERLSCQLCRGSLEAKVHEIVVKWASVKSTI</sequence>
<reference evidence="1 2" key="1">
    <citation type="journal article" date="2019" name="Nat. Ecol. Evol.">
        <title>Megaphylogeny resolves global patterns of mushroom evolution.</title>
        <authorList>
            <person name="Varga T."/>
            <person name="Krizsan K."/>
            <person name="Foldi C."/>
            <person name="Dima B."/>
            <person name="Sanchez-Garcia M."/>
            <person name="Sanchez-Ramirez S."/>
            <person name="Szollosi G.J."/>
            <person name="Szarkandi J.G."/>
            <person name="Papp V."/>
            <person name="Albert L."/>
            <person name="Andreopoulos W."/>
            <person name="Angelini C."/>
            <person name="Antonin V."/>
            <person name="Barry K.W."/>
            <person name="Bougher N.L."/>
            <person name="Buchanan P."/>
            <person name="Buyck B."/>
            <person name="Bense V."/>
            <person name="Catcheside P."/>
            <person name="Chovatia M."/>
            <person name="Cooper J."/>
            <person name="Damon W."/>
            <person name="Desjardin D."/>
            <person name="Finy P."/>
            <person name="Geml J."/>
            <person name="Haridas S."/>
            <person name="Hughes K."/>
            <person name="Justo A."/>
            <person name="Karasinski D."/>
            <person name="Kautmanova I."/>
            <person name="Kiss B."/>
            <person name="Kocsube S."/>
            <person name="Kotiranta H."/>
            <person name="LaButti K.M."/>
            <person name="Lechner B.E."/>
            <person name="Liimatainen K."/>
            <person name="Lipzen A."/>
            <person name="Lukacs Z."/>
            <person name="Mihaltcheva S."/>
            <person name="Morgado L.N."/>
            <person name="Niskanen T."/>
            <person name="Noordeloos M.E."/>
            <person name="Ohm R.A."/>
            <person name="Ortiz-Santana B."/>
            <person name="Ovrebo C."/>
            <person name="Racz N."/>
            <person name="Riley R."/>
            <person name="Savchenko A."/>
            <person name="Shiryaev A."/>
            <person name="Soop K."/>
            <person name="Spirin V."/>
            <person name="Szebenyi C."/>
            <person name="Tomsovsky M."/>
            <person name="Tulloss R.E."/>
            <person name="Uehling J."/>
            <person name="Grigoriev I.V."/>
            <person name="Vagvolgyi C."/>
            <person name="Papp T."/>
            <person name="Martin F.M."/>
            <person name="Miettinen O."/>
            <person name="Hibbett D.S."/>
            <person name="Nagy L.G."/>
        </authorList>
    </citation>
    <scope>NUCLEOTIDE SEQUENCE [LARGE SCALE GENOMIC DNA]</scope>
    <source>
        <strain evidence="1 2">NL-1719</strain>
    </source>
</reference>
<evidence type="ECO:0000313" key="2">
    <source>
        <dbReference type="Proteomes" id="UP000308600"/>
    </source>
</evidence>
<keyword evidence="2" id="KW-1185">Reference proteome</keyword>
<proteinExistence type="predicted"/>
<evidence type="ECO:0000313" key="1">
    <source>
        <dbReference type="EMBL" id="TFK65516.1"/>
    </source>
</evidence>